<dbReference type="InterPro" id="IPR010419">
    <property type="entry name" value="CO_DH_gsu"/>
</dbReference>
<protein>
    <submittedName>
        <fullName evidence="3">SRPBCC domain-containing protein</fullName>
    </submittedName>
</protein>
<feature type="transmembrane region" description="Helical" evidence="2">
    <location>
        <begin position="364"/>
        <end position="383"/>
    </location>
</feature>
<gene>
    <name evidence="3" type="ORF">GCM10010405_48800</name>
</gene>
<keyword evidence="2" id="KW-0812">Transmembrane</keyword>
<reference evidence="3 4" key="1">
    <citation type="journal article" date="2019" name="Int. J. Syst. Evol. Microbiol.">
        <title>The Global Catalogue of Microorganisms (GCM) 10K type strain sequencing project: providing services to taxonomists for standard genome sequencing and annotation.</title>
        <authorList>
            <consortium name="The Broad Institute Genomics Platform"/>
            <consortium name="The Broad Institute Genome Sequencing Center for Infectious Disease"/>
            <person name="Wu L."/>
            <person name="Ma J."/>
        </authorList>
    </citation>
    <scope>NUCLEOTIDE SEQUENCE [LARGE SCALE GENOMIC DNA]</scope>
    <source>
        <strain evidence="3 4">JCM 6305</strain>
    </source>
</reference>
<dbReference type="InterPro" id="IPR023393">
    <property type="entry name" value="START-like_dom_sf"/>
</dbReference>
<dbReference type="PANTHER" id="PTHR38588:SF1">
    <property type="entry name" value="BLL0334 PROTEIN"/>
    <property type="match status" value="1"/>
</dbReference>
<comment type="caution">
    <text evidence="3">The sequence shown here is derived from an EMBL/GenBank/DDBJ whole genome shotgun (WGS) entry which is preliminary data.</text>
</comment>
<name>A0ABN3KJE8_9ACTN</name>
<evidence type="ECO:0000256" key="1">
    <source>
        <dbReference type="SAM" id="MobiDB-lite"/>
    </source>
</evidence>
<evidence type="ECO:0000313" key="4">
    <source>
        <dbReference type="Proteomes" id="UP001501638"/>
    </source>
</evidence>
<evidence type="ECO:0000256" key="2">
    <source>
        <dbReference type="SAM" id="Phobius"/>
    </source>
</evidence>
<keyword evidence="2" id="KW-1133">Transmembrane helix</keyword>
<keyword evidence="2" id="KW-0472">Membrane</keyword>
<dbReference type="Proteomes" id="UP001501638">
    <property type="component" value="Unassembled WGS sequence"/>
</dbReference>
<proteinExistence type="predicted"/>
<dbReference type="EMBL" id="BAAASZ010000034">
    <property type="protein sequence ID" value="GAA2458796.1"/>
    <property type="molecule type" value="Genomic_DNA"/>
</dbReference>
<dbReference type="Gene3D" id="3.30.530.20">
    <property type="match status" value="1"/>
</dbReference>
<sequence length="387" mass="39848">MPVSADRALGGEVLGRLRGMEHEVYVPFTVGAVRTALADPERVARCVPGLRPDAAEAVAGDGVSLRGRLRVRIGGSSITYRGGLRLTHGLTRAAHETSGTDGSDGPAGSDGGSGDERYTVDGEGTEARGAGAVELTLTVVPRPTDDGEGTTLACTAELRGTGRITEFEEKQREAAGRRLLDRFGGELAASLAADPVAPVDASGTVAASGGIGEPDDNEPVIPGIPAPETPDAADARERDAARAENTGEEDTGEAGEPEAPEAPREAPVEGIFEVEIPPSSLDPTSDDAFADDLADEGFGDDLDGIDDLDDLGGEVSPVTAEAAHARRTMIGRSAEEVDHAPPRGRYAPVPPPETTSPALTALRWAAPAAALVVASAVVVGRVLRRRR</sequence>
<accession>A0ABN3KJE8</accession>
<feature type="compositionally biased region" description="Acidic residues" evidence="1">
    <location>
        <begin position="284"/>
        <end position="312"/>
    </location>
</feature>
<organism evidence="3 4">
    <name type="scientific">Streptomyces macrosporus</name>
    <dbReference type="NCBI Taxonomy" id="44032"/>
    <lineage>
        <taxon>Bacteria</taxon>
        <taxon>Bacillati</taxon>
        <taxon>Actinomycetota</taxon>
        <taxon>Actinomycetes</taxon>
        <taxon>Kitasatosporales</taxon>
        <taxon>Streptomycetaceae</taxon>
        <taxon>Streptomyces</taxon>
    </lineage>
</organism>
<feature type="region of interest" description="Disordered" evidence="1">
    <location>
        <begin position="94"/>
        <end position="120"/>
    </location>
</feature>
<feature type="region of interest" description="Disordered" evidence="1">
    <location>
        <begin position="331"/>
        <end position="354"/>
    </location>
</feature>
<dbReference type="SUPFAM" id="SSF55961">
    <property type="entry name" value="Bet v1-like"/>
    <property type="match status" value="1"/>
</dbReference>
<evidence type="ECO:0000313" key="3">
    <source>
        <dbReference type="EMBL" id="GAA2458796.1"/>
    </source>
</evidence>
<feature type="compositionally biased region" description="Acidic residues" evidence="1">
    <location>
        <begin position="246"/>
        <end position="259"/>
    </location>
</feature>
<feature type="region of interest" description="Disordered" evidence="1">
    <location>
        <begin position="202"/>
        <end position="312"/>
    </location>
</feature>
<keyword evidence="4" id="KW-1185">Reference proteome</keyword>
<feature type="compositionally biased region" description="Basic and acidic residues" evidence="1">
    <location>
        <begin position="233"/>
        <end position="242"/>
    </location>
</feature>
<dbReference type="PANTHER" id="PTHR38588">
    <property type="entry name" value="BLL0334 PROTEIN"/>
    <property type="match status" value="1"/>
</dbReference>